<dbReference type="EMBL" id="JANEYF010005463">
    <property type="protein sequence ID" value="KAJ8928107.1"/>
    <property type="molecule type" value="Genomic_DNA"/>
</dbReference>
<evidence type="ECO:0000313" key="2">
    <source>
        <dbReference type="EMBL" id="KAJ8928107.1"/>
    </source>
</evidence>
<name>A0AAV8WPN3_9CUCU</name>
<feature type="region of interest" description="Disordered" evidence="1">
    <location>
        <begin position="159"/>
        <end position="182"/>
    </location>
</feature>
<accession>A0AAV8WPN3</accession>
<keyword evidence="3" id="KW-1185">Reference proteome</keyword>
<dbReference type="PANTHER" id="PTHR16076">
    <property type="entry name" value="CYTOSKELETON ASSOCIATED PROTEIN 2-RELATED"/>
    <property type="match status" value="1"/>
</dbReference>
<organism evidence="2 3">
    <name type="scientific">Rhamnusium bicolor</name>
    <dbReference type="NCBI Taxonomy" id="1586634"/>
    <lineage>
        <taxon>Eukaryota</taxon>
        <taxon>Metazoa</taxon>
        <taxon>Ecdysozoa</taxon>
        <taxon>Arthropoda</taxon>
        <taxon>Hexapoda</taxon>
        <taxon>Insecta</taxon>
        <taxon>Pterygota</taxon>
        <taxon>Neoptera</taxon>
        <taxon>Endopterygota</taxon>
        <taxon>Coleoptera</taxon>
        <taxon>Polyphaga</taxon>
        <taxon>Cucujiformia</taxon>
        <taxon>Chrysomeloidea</taxon>
        <taxon>Cerambycidae</taxon>
        <taxon>Lepturinae</taxon>
        <taxon>Rhagiini</taxon>
        <taxon>Rhamnusium</taxon>
    </lineage>
</organism>
<dbReference type="GO" id="GO:0007026">
    <property type="term" value="P:negative regulation of microtubule depolymerization"/>
    <property type="evidence" value="ECO:0007669"/>
    <property type="project" value="TreeGrafter"/>
</dbReference>
<dbReference type="PANTHER" id="PTHR16076:SF8">
    <property type="entry name" value="CYTOSKELETON-ASSOCIATED PROTEIN 2"/>
    <property type="match status" value="1"/>
</dbReference>
<comment type="caution">
    <text evidence="2">The sequence shown here is derived from an EMBL/GenBank/DDBJ whole genome shotgun (WGS) entry which is preliminary data.</text>
</comment>
<evidence type="ECO:0000256" key="1">
    <source>
        <dbReference type="SAM" id="MobiDB-lite"/>
    </source>
</evidence>
<gene>
    <name evidence="2" type="ORF">NQ314_019333</name>
</gene>
<reference evidence="2" key="1">
    <citation type="journal article" date="2023" name="Insect Mol. Biol.">
        <title>Genome sequencing provides insights into the evolution of gene families encoding plant cell wall-degrading enzymes in longhorned beetles.</title>
        <authorList>
            <person name="Shin N.R."/>
            <person name="Okamura Y."/>
            <person name="Kirsch R."/>
            <person name="Pauchet Y."/>
        </authorList>
    </citation>
    <scope>NUCLEOTIDE SEQUENCE</scope>
    <source>
        <strain evidence="2">RBIC_L_NR</strain>
    </source>
</reference>
<proteinExistence type="predicted"/>
<dbReference type="Proteomes" id="UP001162156">
    <property type="component" value="Unassembled WGS sequence"/>
</dbReference>
<protein>
    <submittedName>
        <fullName evidence="2">Uncharacterized protein</fullName>
    </submittedName>
</protein>
<dbReference type="InterPro" id="IPR026165">
    <property type="entry name" value="CKAP2_fam"/>
</dbReference>
<evidence type="ECO:0000313" key="3">
    <source>
        <dbReference type="Proteomes" id="UP001162156"/>
    </source>
</evidence>
<sequence length="387" mass="43509">MNCQARHQSFLVGIAKPEPEKCINRIEFTQSLIDISSLKANTVQHNISPIPEGSRESSVIFKTPSAYERRSIARFTPKSVASVRRSLYHASTPLPSLNDLQKRLNDWLAKRGKSLSTFHHLKCFGVQGSEQEPIDDENKENIEVDEDLDKGSYEDLKISVENDSAKSKTSSSKSPLSNEENSESVAKAALEDLLKLIQEGYPRPQCEGWLELIRRKYQKLEEEPQYWECRAAIEQSRGNISNAVHCYKTAIVQGAEKISSSSSSTISSSLFSYETIQLYTLVDIITDDKLVENNYGVNIKWIVTLAGDTPEMFLTYAYSPSNLDQIIGRNKKDEDAKTLIATPVRRSTRLSRSTYTSTPGVKICSSLRDLGASDMEMIDFKKNKALF</sequence>
<dbReference type="AlphaFoldDB" id="A0AAV8WPN3"/>
<feature type="compositionally biased region" description="Low complexity" evidence="1">
    <location>
        <begin position="167"/>
        <end position="179"/>
    </location>
</feature>
<dbReference type="GO" id="GO:0015630">
    <property type="term" value="C:microtubule cytoskeleton"/>
    <property type="evidence" value="ECO:0007669"/>
    <property type="project" value="TreeGrafter"/>
</dbReference>